<dbReference type="EMBL" id="OZ034828">
    <property type="protein sequence ID" value="CAL1684014.1"/>
    <property type="molecule type" value="Genomic_DNA"/>
</dbReference>
<reference evidence="1" key="1">
    <citation type="submission" date="2024-04" db="EMBL/GenBank/DDBJ databases">
        <authorList>
            <consortium name="Molecular Ecology Group"/>
        </authorList>
    </citation>
    <scope>NUCLEOTIDE SEQUENCE</scope>
</reference>
<accession>A0AAV2NW46</accession>
<organism evidence="1 2">
    <name type="scientific">Lasius platythorax</name>
    <dbReference type="NCBI Taxonomy" id="488582"/>
    <lineage>
        <taxon>Eukaryota</taxon>
        <taxon>Metazoa</taxon>
        <taxon>Ecdysozoa</taxon>
        <taxon>Arthropoda</taxon>
        <taxon>Hexapoda</taxon>
        <taxon>Insecta</taxon>
        <taxon>Pterygota</taxon>
        <taxon>Neoptera</taxon>
        <taxon>Endopterygota</taxon>
        <taxon>Hymenoptera</taxon>
        <taxon>Apocrita</taxon>
        <taxon>Aculeata</taxon>
        <taxon>Formicoidea</taxon>
        <taxon>Formicidae</taxon>
        <taxon>Formicinae</taxon>
        <taxon>Lasius</taxon>
        <taxon>Lasius</taxon>
    </lineage>
</organism>
<name>A0AAV2NW46_9HYME</name>
<dbReference type="AlphaFoldDB" id="A0AAV2NW46"/>
<evidence type="ECO:0000313" key="1">
    <source>
        <dbReference type="EMBL" id="CAL1684014.1"/>
    </source>
</evidence>
<sequence length="153" mass="17951">MCYVNEDAITLTTPKLIENREIGRYFCKFEDTHYVPNEMLARLYPQDTAITAKTTTSENLDDRNVLIDSKARLTRRRKLSSDEFFLSRCIWRCTRQHRGWMKCRTSMINKAERNNLALYDRNLSRLYSSVANVVEVYADGDARQNSFMYAAVI</sequence>
<dbReference type="Proteomes" id="UP001497644">
    <property type="component" value="Chromosome 5"/>
</dbReference>
<evidence type="ECO:0000313" key="2">
    <source>
        <dbReference type="Proteomes" id="UP001497644"/>
    </source>
</evidence>
<keyword evidence="2" id="KW-1185">Reference proteome</keyword>
<proteinExistence type="predicted"/>
<protein>
    <submittedName>
        <fullName evidence="1">Uncharacterized protein</fullName>
    </submittedName>
</protein>
<gene>
    <name evidence="1" type="ORF">LPLAT_LOCUS9730</name>
</gene>